<dbReference type="EMBL" id="EAAA01001451">
    <property type="status" value="NOT_ANNOTATED_CDS"/>
    <property type="molecule type" value="Genomic_DNA"/>
</dbReference>
<keyword evidence="2" id="KW-1185">Reference proteome</keyword>
<dbReference type="EMBL" id="EAAA01001450">
    <property type="status" value="NOT_ANNOTATED_CDS"/>
    <property type="molecule type" value="Genomic_DNA"/>
</dbReference>
<dbReference type="AlphaFoldDB" id="H2XKX5"/>
<proteinExistence type="predicted"/>
<organism evidence="1 2">
    <name type="scientific">Ciona intestinalis</name>
    <name type="common">Transparent sea squirt</name>
    <name type="synonym">Ascidia intestinalis</name>
    <dbReference type="NCBI Taxonomy" id="7719"/>
    <lineage>
        <taxon>Eukaryota</taxon>
        <taxon>Metazoa</taxon>
        <taxon>Chordata</taxon>
        <taxon>Tunicata</taxon>
        <taxon>Ascidiacea</taxon>
        <taxon>Phlebobranchia</taxon>
        <taxon>Cionidae</taxon>
        <taxon>Ciona</taxon>
    </lineage>
</organism>
<dbReference type="EMBL" id="EAAA01001452">
    <property type="status" value="NOT_ANNOTATED_CDS"/>
    <property type="molecule type" value="Genomic_DNA"/>
</dbReference>
<dbReference type="InParanoid" id="H2XKX5"/>
<sequence>MYSILSRLSSIITLVVWPRGNGIDELPCASACHLLFP</sequence>
<dbReference type="Ensembl" id="ENSCINT00000031311.1">
    <property type="protein sequence ID" value="ENSCINP00000030307.1"/>
    <property type="gene ID" value="ENSCING00000020207.1"/>
</dbReference>
<reference evidence="1" key="2">
    <citation type="journal article" date="2008" name="Genome Biol.">
        <title>Improved genome assembly and evidence-based global gene model set for the chordate Ciona intestinalis: new insight into intron and operon populations.</title>
        <authorList>
            <person name="Satou Y."/>
            <person name="Mineta K."/>
            <person name="Ogasawara M."/>
            <person name="Sasakura Y."/>
            <person name="Shoguchi E."/>
            <person name="Ueno K."/>
            <person name="Yamada L."/>
            <person name="Matsumoto J."/>
            <person name="Wasserscheid J."/>
            <person name="Dewar K."/>
            <person name="Wiley G.B."/>
            <person name="Macmil S.L."/>
            <person name="Roe B.A."/>
            <person name="Zeller R.W."/>
            <person name="Hastings K.E."/>
            <person name="Lemaire P."/>
            <person name="Lindquist E."/>
            <person name="Endo T."/>
            <person name="Hotta K."/>
            <person name="Inaba K."/>
        </authorList>
    </citation>
    <scope>NUCLEOTIDE SEQUENCE [LARGE SCALE GENOMIC DNA]</scope>
    <source>
        <strain evidence="1">wild type</strain>
    </source>
</reference>
<reference evidence="1" key="3">
    <citation type="submission" date="2025-08" db="UniProtKB">
        <authorList>
            <consortium name="Ensembl"/>
        </authorList>
    </citation>
    <scope>IDENTIFICATION</scope>
</reference>
<dbReference type="HOGENOM" id="CLU_3350788_0_0_1"/>
<name>H2XKX5_CIOIN</name>
<evidence type="ECO:0000313" key="1">
    <source>
        <dbReference type="Ensembl" id="ENSCINP00000030307.1"/>
    </source>
</evidence>
<dbReference type="Proteomes" id="UP000008144">
    <property type="component" value="Chromosome 2"/>
</dbReference>
<protein>
    <submittedName>
        <fullName evidence="1">Uncharacterized protein</fullName>
    </submittedName>
</protein>
<reference evidence="2" key="1">
    <citation type="journal article" date="2002" name="Science">
        <title>The draft genome of Ciona intestinalis: insights into chordate and vertebrate origins.</title>
        <authorList>
            <person name="Dehal P."/>
            <person name="Satou Y."/>
            <person name="Campbell R.K."/>
            <person name="Chapman J."/>
            <person name="Degnan B."/>
            <person name="De Tomaso A."/>
            <person name="Davidson B."/>
            <person name="Di Gregorio A."/>
            <person name="Gelpke M."/>
            <person name="Goodstein D.M."/>
            <person name="Harafuji N."/>
            <person name="Hastings K.E."/>
            <person name="Ho I."/>
            <person name="Hotta K."/>
            <person name="Huang W."/>
            <person name="Kawashima T."/>
            <person name="Lemaire P."/>
            <person name="Martinez D."/>
            <person name="Meinertzhagen I.A."/>
            <person name="Necula S."/>
            <person name="Nonaka M."/>
            <person name="Putnam N."/>
            <person name="Rash S."/>
            <person name="Saiga H."/>
            <person name="Satake M."/>
            <person name="Terry A."/>
            <person name="Yamada L."/>
            <person name="Wang H.G."/>
            <person name="Awazu S."/>
            <person name="Azumi K."/>
            <person name="Boore J."/>
            <person name="Branno M."/>
            <person name="Chin-Bow S."/>
            <person name="DeSantis R."/>
            <person name="Doyle S."/>
            <person name="Francino P."/>
            <person name="Keys D.N."/>
            <person name="Haga S."/>
            <person name="Hayashi H."/>
            <person name="Hino K."/>
            <person name="Imai K.S."/>
            <person name="Inaba K."/>
            <person name="Kano S."/>
            <person name="Kobayashi K."/>
            <person name="Kobayashi M."/>
            <person name="Lee B.I."/>
            <person name="Makabe K.W."/>
            <person name="Manohar C."/>
            <person name="Matassi G."/>
            <person name="Medina M."/>
            <person name="Mochizuki Y."/>
            <person name="Mount S."/>
            <person name="Morishita T."/>
            <person name="Miura S."/>
            <person name="Nakayama A."/>
            <person name="Nishizaka S."/>
            <person name="Nomoto H."/>
            <person name="Ohta F."/>
            <person name="Oishi K."/>
            <person name="Rigoutsos I."/>
            <person name="Sano M."/>
            <person name="Sasaki A."/>
            <person name="Sasakura Y."/>
            <person name="Shoguchi E."/>
            <person name="Shin-i T."/>
            <person name="Spagnuolo A."/>
            <person name="Stainier D."/>
            <person name="Suzuki M.M."/>
            <person name="Tassy O."/>
            <person name="Takatori N."/>
            <person name="Tokuoka M."/>
            <person name="Yagi K."/>
            <person name="Yoshizaki F."/>
            <person name="Wada S."/>
            <person name="Zhang C."/>
            <person name="Hyatt P.D."/>
            <person name="Larimer F."/>
            <person name="Detter C."/>
            <person name="Doggett N."/>
            <person name="Glavina T."/>
            <person name="Hawkins T."/>
            <person name="Richardson P."/>
            <person name="Lucas S."/>
            <person name="Kohara Y."/>
            <person name="Levine M."/>
            <person name="Satoh N."/>
            <person name="Rokhsar D.S."/>
        </authorList>
    </citation>
    <scope>NUCLEOTIDE SEQUENCE [LARGE SCALE GENOMIC DNA]</scope>
</reference>
<accession>H2XKX5</accession>
<reference evidence="1" key="4">
    <citation type="submission" date="2025-09" db="UniProtKB">
        <authorList>
            <consortium name="Ensembl"/>
        </authorList>
    </citation>
    <scope>IDENTIFICATION</scope>
</reference>
<evidence type="ECO:0000313" key="2">
    <source>
        <dbReference type="Proteomes" id="UP000008144"/>
    </source>
</evidence>